<evidence type="ECO:0000256" key="10">
    <source>
        <dbReference type="SAM" id="MobiDB-lite"/>
    </source>
</evidence>
<dbReference type="SUPFAM" id="SSF64593">
    <property type="entry name" value="Intermediate filament protein, coiled coil region"/>
    <property type="match status" value="2"/>
</dbReference>
<evidence type="ECO:0000256" key="7">
    <source>
        <dbReference type="ARBA" id="ARBA00023212"/>
    </source>
</evidence>
<evidence type="ECO:0000313" key="12">
    <source>
        <dbReference type="Ensembl" id="ENSSTUP00000068818.1"/>
    </source>
</evidence>
<dbReference type="Ensembl" id="ENSSTUT00000073083.1">
    <property type="protein sequence ID" value="ENSSTUP00000068818.1"/>
    <property type="gene ID" value="ENSSTUG00000030210.1"/>
</dbReference>
<dbReference type="GO" id="GO:0045110">
    <property type="term" value="P:intermediate filament bundle assembly"/>
    <property type="evidence" value="ECO:0007669"/>
    <property type="project" value="TreeGrafter"/>
</dbReference>
<feature type="compositionally biased region" description="Basic and acidic residues" evidence="10">
    <location>
        <begin position="1101"/>
        <end position="1121"/>
    </location>
</feature>
<reference evidence="12" key="2">
    <citation type="submission" date="2025-09" db="UniProtKB">
        <authorList>
            <consortium name="Ensembl"/>
        </authorList>
    </citation>
    <scope>IDENTIFICATION</scope>
</reference>
<dbReference type="GO" id="GO:0030424">
    <property type="term" value="C:axon"/>
    <property type="evidence" value="ECO:0007669"/>
    <property type="project" value="UniProtKB-SubCell"/>
</dbReference>
<dbReference type="Proteomes" id="UP000472277">
    <property type="component" value="Chromosome 5"/>
</dbReference>
<name>A0A674BBQ1_SALTR</name>
<feature type="compositionally biased region" description="Basic and acidic residues" evidence="10">
    <location>
        <begin position="642"/>
        <end position="656"/>
    </location>
</feature>
<evidence type="ECO:0000256" key="3">
    <source>
        <dbReference type="ARBA" id="ARBA00022490"/>
    </source>
</evidence>
<keyword evidence="13" id="KW-1185">Reference proteome</keyword>
<dbReference type="Gene3D" id="1.20.5.1160">
    <property type="entry name" value="Vasodilator-stimulated phosphoprotein"/>
    <property type="match status" value="1"/>
</dbReference>
<dbReference type="GO" id="GO:0061564">
    <property type="term" value="P:axon development"/>
    <property type="evidence" value="ECO:0007669"/>
    <property type="project" value="TreeGrafter"/>
</dbReference>
<feature type="compositionally biased region" description="Basic and acidic residues" evidence="10">
    <location>
        <begin position="1249"/>
        <end position="1288"/>
    </location>
</feature>
<feature type="compositionally biased region" description="Acidic residues" evidence="10">
    <location>
        <begin position="411"/>
        <end position="421"/>
    </location>
</feature>
<feature type="compositionally biased region" description="Basic and acidic residues" evidence="10">
    <location>
        <begin position="422"/>
        <end position="464"/>
    </location>
</feature>
<feature type="compositionally biased region" description="Acidic residues" evidence="10">
    <location>
        <begin position="495"/>
        <end position="505"/>
    </location>
</feature>
<feature type="compositionally biased region" description="Polar residues" evidence="10">
    <location>
        <begin position="583"/>
        <end position="592"/>
    </location>
</feature>
<dbReference type="Gene3D" id="1.20.5.170">
    <property type="match status" value="1"/>
</dbReference>
<dbReference type="GO" id="GO:0005883">
    <property type="term" value="C:neurofilament"/>
    <property type="evidence" value="ECO:0007669"/>
    <property type="project" value="TreeGrafter"/>
</dbReference>
<feature type="compositionally biased region" description="Basic and acidic residues" evidence="10">
    <location>
        <begin position="790"/>
        <end position="813"/>
    </location>
</feature>
<feature type="compositionally biased region" description="Basic and acidic residues" evidence="10">
    <location>
        <begin position="753"/>
        <end position="781"/>
    </location>
</feature>
<dbReference type="FunFam" id="1.20.5.1160:FF:000001">
    <property type="entry name" value="Keratin type II"/>
    <property type="match status" value="1"/>
</dbReference>
<feature type="coiled-coil region" evidence="9">
    <location>
        <begin position="57"/>
        <end position="182"/>
    </location>
</feature>
<feature type="compositionally biased region" description="Basic and acidic residues" evidence="10">
    <location>
        <begin position="539"/>
        <end position="570"/>
    </location>
</feature>
<feature type="region of interest" description="Disordered" evidence="10">
    <location>
        <begin position="411"/>
        <end position="1322"/>
    </location>
</feature>
<dbReference type="FunFam" id="1.20.5.170:FF:000002">
    <property type="entry name" value="Type I keratin KA11"/>
    <property type="match status" value="1"/>
</dbReference>
<keyword evidence="6 9" id="KW-0175">Coiled coil</keyword>
<keyword evidence="4" id="KW-0597">Phosphoprotein</keyword>
<dbReference type="PANTHER" id="PTHR23214:SF1">
    <property type="entry name" value="NEUROFILAMENT HEAVY POLYPEPTIDE"/>
    <property type="match status" value="1"/>
</dbReference>
<dbReference type="GeneTree" id="ENSGT00940000161685"/>
<gene>
    <name evidence="12" type="primary">LOC115193580</name>
</gene>
<evidence type="ECO:0000256" key="6">
    <source>
        <dbReference type="ARBA" id="ARBA00023054"/>
    </source>
</evidence>
<evidence type="ECO:0000256" key="9">
    <source>
        <dbReference type="SAM" id="Coils"/>
    </source>
</evidence>
<protein>
    <submittedName>
        <fullName evidence="12">Proteoglycan 4-like</fullName>
    </submittedName>
</protein>
<dbReference type="Gene3D" id="1.20.5.500">
    <property type="entry name" value="Single helix bin"/>
    <property type="match status" value="1"/>
</dbReference>
<dbReference type="Pfam" id="PF00038">
    <property type="entry name" value="Filament"/>
    <property type="match status" value="1"/>
</dbReference>
<dbReference type="InterPro" id="IPR039008">
    <property type="entry name" value="IF_rod_dom"/>
</dbReference>
<feature type="compositionally biased region" description="Basic and acidic residues" evidence="10">
    <location>
        <begin position="603"/>
        <end position="633"/>
    </location>
</feature>
<feature type="compositionally biased region" description="Basic and acidic residues" evidence="10">
    <location>
        <begin position="1310"/>
        <end position="1322"/>
    </location>
</feature>
<dbReference type="GO" id="GO:0099184">
    <property type="term" value="F:structural constituent of postsynaptic intermediate filament cytoskeleton"/>
    <property type="evidence" value="ECO:0007669"/>
    <property type="project" value="TreeGrafter"/>
</dbReference>
<dbReference type="PANTHER" id="PTHR23214">
    <property type="entry name" value="NEUROFILAMENT TRIPLET H PROTEIN"/>
    <property type="match status" value="1"/>
</dbReference>
<evidence type="ECO:0000256" key="4">
    <source>
        <dbReference type="ARBA" id="ARBA00022553"/>
    </source>
</evidence>
<evidence type="ECO:0000313" key="13">
    <source>
        <dbReference type="Proteomes" id="UP000472277"/>
    </source>
</evidence>
<keyword evidence="3" id="KW-0963">Cytoplasm</keyword>
<dbReference type="PROSITE" id="PS51842">
    <property type="entry name" value="IF_ROD_2"/>
    <property type="match status" value="1"/>
</dbReference>
<evidence type="ECO:0000256" key="5">
    <source>
        <dbReference type="ARBA" id="ARBA00022754"/>
    </source>
</evidence>
<accession>A0A674BBQ1</accession>
<comment type="subcellular location">
    <subcellularLocation>
        <location evidence="2">Cell projection</location>
        <location evidence="2">Axon</location>
    </subcellularLocation>
    <subcellularLocation>
        <location evidence="1">Cytoplasm</location>
        <location evidence="1">Cytoskeleton</location>
    </subcellularLocation>
</comment>
<feature type="compositionally biased region" description="Basic and acidic residues" evidence="10">
    <location>
        <begin position="666"/>
        <end position="677"/>
    </location>
</feature>
<evidence type="ECO:0000256" key="1">
    <source>
        <dbReference type="ARBA" id="ARBA00004245"/>
    </source>
</evidence>
<keyword evidence="8" id="KW-0966">Cell projection</keyword>
<reference evidence="12" key="1">
    <citation type="submission" date="2025-08" db="UniProtKB">
        <authorList>
            <consortium name="Ensembl"/>
        </authorList>
    </citation>
    <scope>IDENTIFICATION</scope>
</reference>
<organism evidence="12 13">
    <name type="scientific">Salmo trutta</name>
    <name type="common">Brown trout</name>
    <dbReference type="NCBI Taxonomy" id="8032"/>
    <lineage>
        <taxon>Eukaryota</taxon>
        <taxon>Metazoa</taxon>
        <taxon>Chordata</taxon>
        <taxon>Craniata</taxon>
        <taxon>Vertebrata</taxon>
        <taxon>Euteleostomi</taxon>
        <taxon>Actinopterygii</taxon>
        <taxon>Neopterygii</taxon>
        <taxon>Teleostei</taxon>
        <taxon>Protacanthopterygii</taxon>
        <taxon>Salmoniformes</taxon>
        <taxon>Salmonidae</taxon>
        <taxon>Salmoninae</taxon>
        <taxon>Salmo</taxon>
    </lineage>
</organism>
<evidence type="ECO:0000256" key="2">
    <source>
        <dbReference type="ARBA" id="ARBA00004489"/>
    </source>
</evidence>
<feature type="compositionally biased region" description="Basic and acidic residues" evidence="10">
    <location>
        <begin position="1233"/>
        <end position="1242"/>
    </location>
</feature>
<feature type="domain" description="IF rod" evidence="11">
    <location>
        <begin position="39"/>
        <end position="350"/>
    </location>
</feature>
<feature type="coiled-coil region" evidence="9">
    <location>
        <begin position="238"/>
        <end position="321"/>
    </location>
</feature>
<feature type="compositionally biased region" description="Low complexity" evidence="10">
    <location>
        <begin position="1178"/>
        <end position="1214"/>
    </location>
</feature>
<keyword evidence="5" id="KW-0403">Intermediate filament</keyword>
<feature type="compositionally biased region" description="Basic and acidic residues" evidence="10">
    <location>
        <begin position="506"/>
        <end position="525"/>
    </location>
</feature>
<evidence type="ECO:0000256" key="8">
    <source>
        <dbReference type="ARBA" id="ARBA00023273"/>
    </source>
</evidence>
<proteinExistence type="predicted"/>
<dbReference type="SMART" id="SM01391">
    <property type="entry name" value="Filament"/>
    <property type="match status" value="1"/>
</dbReference>
<feature type="compositionally biased region" description="Basic and acidic residues" evidence="10">
    <location>
        <begin position="717"/>
        <end position="745"/>
    </location>
</feature>
<keyword evidence="7" id="KW-0206">Cytoskeleton</keyword>
<sequence>MNRGYATTLTSEFGSFPRSSESLFDLSNPFTGVLTKMNEKELLHGLNDRFAGFIEKVRHLEHQNEMFEREIEEIKLKAQSPTSLAQEHQLELMDLRNLVHDITLQKRQIEIEHQNLEEDFLTLRDKYEQEARDRSDAENGILVLKKDANDAYLAKLQLDKKAQSLLDEIHFLKKNHEDETSEMVAQIQESQVTVKAHDFGKPDVTAALRDIRAQLEGYAASDFQQAEEGFRVQFAKLTKAAESNREALKATQQEIQENRRHLQGKTIELDCGKGMREALEKQLQDLEERHYAEMIHYQDTIRQLENEVTNAKLDMSGYLREYQDLLNVKMALDVEILSYRKLLEGEESRLYTISDTHISMPCIYRQSPVYTLPYLARQEGPTRRSEPQYKFVEEIITETTRDMEMSEIEETGYEETDGGEGDELRQKQGEETDKAEKRSGGEVDEEKEKDRGKVDVEVDAPEEKGEQEEESKRQQMVTSAEVEVNGDGVSPSEGENGEEEDDEREEEKGGEPDAIKKTEDIDRGENTQSEVKSAEATSEGEKEKLDTTEKLDSEIKETLEKDDTPKHGESQPEVPMNGDISKEPQTSESESSVKGEPQVPTEDISKEPKKVSEERKKQSLLKEKKEVDLKEESAPTDQQQDSPKESPIKERKKVDLTEQSPPTLEQKPDQKEHRESEQPQEAESAVTIQEEDLPEPTEKDMESPDITAELKSSSTKETVEQVKSPDDSGVKTTQDEKTVGGKMPDRILSTTSECKEEPVQKTPKKEVGPKEPEVSSKEHSVKSVVQNEHNGSEKVTKYVSMGEEKGKESETSSKSDPNVTPKEETTRYPEPTVTPKDETSPQQEPTVTPKEETSPKPEPTVTPKEETSPKPNPTVAPKEETSPKPEPAVTPKVETSPKPELAVTPKVESSPKPDPTVTPKVETSPKPEPAVTPKVETSPKPELAVTPKVENSPKPEPAVTPNENISPKPEPAVTPKVQTSPKSELAVSPKEETSPKPDSTVTPKEETSPKPELAVSPKEETSPKPELAVSPKEETSPKPEPAVTPKEETSLTPEPAVTTKEETSPKPEPAITPKVETSPKSELAVTSKVEMSSKPEPAVTTKKETSPKPEPAFTHKLETSPKPELAVNPKVETSPKPEPAVTIKEETSPKLEPAVTPKLETSPKPDPAITPKEEISPKSDSTLTPDSTTTPKPDSTLTPESTTIPIEESETTSSGDKAKTITPPEKQIPAVAESKDSHREVPESNTTQEKPEESMDKEPEKVTDPKDGTPKTESVKTKASELKPEHVEISITKTSPVKEEDVSAVGLKDQTVDEKTTEQEQF</sequence>
<evidence type="ECO:0000259" key="11">
    <source>
        <dbReference type="PROSITE" id="PS51842"/>
    </source>
</evidence>